<dbReference type="AlphaFoldDB" id="A0A9N9DKE4"/>
<proteinExistence type="predicted"/>
<organism evidence="1 2">
    <name type="scientific">Paraglomus brasilianum</name>
    <dbReference type="NCBI Taxonomy" id="144538"/>
    <lineage>
        <taxon>Eukaryota</taxon>
        <taxon>Fungi</taxon>
        <taxon>Fungi incertae sedis</taxon>
        <taxon>Mucoromycota</taxon>
        <taxon>Glomeromycotina</taxon>
        <taxon>Glomeromycetes</taxon>
        <taxon>Paraglomerales</taxon>
        <taxon>Paraglomeraceae</taxon>
        <taxon>Paraglomus</taxon>
    </lineage>
</organism>
<gene>
    <name evidence="1" type="ORF">PBRASI_LOCUS9697</name>
</gene>
<dbReference type="EMBL" id="CAJVPI010002263">
    <property type="protein sequence ID" value="CAG8639593.1"/>
    <property type="molecule type" value="Genomic_DNA"/>
</dbReference>
<evidence type="ECO:0000313" key="2">
    <source>
        <dbReference type="Proteomes" id="UP000789739"/>
    </source>
</evidence>
<dbReference type="Proteomes" id="UP000789739">
    <property type="component" value="Unassembled WGS sequence"/>
</dbReference>
<dbReference type="OrthoDB" id="10506930at2759"/>
<name>A0A9N9DKE4_9GLOM</name>
<accession>A0A9N9DKE4</accession>
<sequence>MSQNTHQNVELFSKTTRGRKSRTISKVLDFTGRDPVMVVNDLQNATTNYKEEVNIVNNGTKREEFRHMSAKQLRYYAELFATKVHEMNHVD</sequence>
<protein>
    <submittedName>
        <fullName evidence="1">4755_t:CDS:1</fullName>
    </submittedName>
</protein>
<reference evidence="1" key="1">
    <citation type="submission" date="2021-06" db="EMBL/GenBank/DDBJ databases">
        <authorList>
            <person name="Kallberg Y."/>
            <person name="Tangrot J."/>
            <person name="Rosling A."/>
        </authorList>
    </citation>
    <scope>NUCLEOTIDE SEQUENCE</scope>
    <source>
        <strain evidence="1">BR232B</strain>
    </source>
</reference>
<keyword evidence="2" id="KW-1185">Reference proteome</keyword>
<evidence type="ECO:0000313" key="1">
    <source>
        <dbReference type="EMBL" id="CAG8639593.1"/>
    </source>
</evidence>
<comment type="caution">
    <text evidence="1">The sequence shown here is derived from an EMBL/GenBank/DDBJ whole genome shotgun (WGS) entry which is preliminary data.</text>
</comment>